<sequence>MFFDDGAESFLAPVQQARIDFLGVPMDENETGLIEFGSSSRLYCVFCDQNKQCPPGKMIKFSLTHLRGHQHKWRKSHYREQLDMCAEFNRRLDLIKSHQIFLKLRPQNGEAIAHKYWCRLCKRGLKGFVEIRDHLRHDYHTQRIAMHAFCEKEGIQVPTRRLGEEVSTKSHFVEVPNVEYLTKDDMDRNGIVITDGVNYPEEPSGWLYCNSTCPRPVLQFPTFRVGGSSSVGGVALRDASRFDFNLSDRGFLYKRYDDRRSLRREICFLPMTAARRSLSRSLRLRGVLTVLVAGCERLLVGSESSTSSSTWSFPSSSTSLSSSFSREELGDTDGHIFGWVPKPRLFEDQHLNGDGMKEGPWAWVEEDDLRRANRRYGNNWSKLIRSSRYRGYAFSGRSYCAIACKWDRMKTRLRMEKLREKRRVQSKPQASLISLSVLSFGRKMFELLDGGGDRDIVDRVKVTLLAWRASLAGLVCAFYWQHRSRVVVKEAV</sequence>
<evidence type="ECO:0000259" key="2">
    <source>
        <dbReference type="PROSITE" id="PS00028"/>
    </source>
</evidence>
<gene>
    <name evidence="3" type="ORF">FOZ63_033084</name>
</gene>
<dbReference type="EMBL" id="JABANO010017609">
    <property type="protein sequence ID" value="KAF4733185.1"/>
    <property type="molecule type" value="Genomic_DNA"/>
</dbReference>
<feature type="domain" description="C2H2-type" evidence="2">
    <location>
        <begin position="118"/>
        <end position="140"/>
    </location>
</feature>
<feature type="region of interest" description="Disordered" evidence="1">
    <location>
        <begin position="304"/>
        <end position="328"/>
    </location>
</feature>
<feature type="compositionally biased region" description="Low complexity" evidence="1">
    <location>
        <begin position="304"/>
        <end position="324"/>
    </location>
</feature>
<dbReference type="AlphaFoldDB" id="A0A7J6SKH2"/>
<accession>A0A7J6SKH2</accession>
<keyword evidence="4" id="KW-1185">Reference proteome</keyword>
<dbReference type="PROSITE" id="PS00028">
    <property type="entry name" value="ZINC_FINGER_C2H2_1"/>
    <property type="match status" value="1"/>
</dbReference>
<evidence type="ECO:0000313" key="4">
    <source>
        <dbReference type="Proteomes" id="UP000553632"/>
    </source>
</evidence>
<proteinExistence type="predicted"/>
<name>A0A7J6SKH2_PEROL</name>
<organism evidence="3 4">
    <name type="scientific">Perkinsus olseni</name>
    <name type="common">Perkinsus atlanticus</name>
    <dbReference type="NCBI Taxonomy" id="32597"/>
    <lineage>
        <taxon>Eukaryota</taxon>
        <taxon>Sar</taxon>
        <taxon>Alveolata</taxon>
        <taxon>Perkinsozoa</taxon>
        <taxon>Perkinsea</taxon>
        <taxon>Perkinsida</taxon>
        <taxon>Perkinsidae</taxon>
        <taxon>Perkinsus</taxon>
    </lineage>
</organism>
<comment type="caution">
    <text evidence="3">The sequence shown here is derived from an EMBL/GenBank/DDBJ whole genome shotgun (WGS) entry which is preliminary data.</text>
</comment>
<protein>
    <recommendedName>
        <fullName evidence="2">C2H2-type domain-containing protein</fullName>
    </recommendedName>
</protein>
<dbReference type="Proteomes" id="UP000553632">
    <property type="component" value="Unassembled WGS sequence"/>
</dbReference>
<evidence type="ECO:0000313" key="3">
    <source>
        <dbReference type="EMBL" id="KAF4733185.1"/>
    </source>
</evidence>
<dbReference type="InterPro" id="IPR013087">
    <property type="entry name" value="Znf_C2H2_type"/>
</dbReference>
<reference evidence="3 4" key="1">
    <citation type="submission" date="2020-04" db="EMBL/GenBank/DDBJ databases">
        <title>Perkinsus olseni comparative genomics.</title>
        <authorList>
            <person name="Bogema D.R."/>
        </authorList>
    </citation>
    <scope>NUCLEOTIDE SEQUENCE [LARGE SCALE GENOMIC DNA]</scope>
    <source>
        <strain evidence="3 4">ATCC PRA-207</strain>
    </source>
</reference>
<evidence type="ECO:0000256" key="1">
    <source>
        <dbReference type="SAM" id="MobiDB-lite"/>
    </source>
</evidence>